<gene>
    <name evidence="3" type="ORF">A5892_07590</name>
</gene>
<evidence type="ECO:0000313" key="4">
    <source>
        <dbReference type="Proteomes" id="UP000077875"/>
    </source>
</evidence>
<evidence type="ECO:0000256" key="2">
    <source>
        <dbReference type="SAM" id="Phobius"/>
    </source>
</evidence>
<accession>A0A172YDK0</accession>
<dbReference type="KEGG" id="haa:A5892_07590"/>
<proteinExistence type="predicted"/>
<evidence type="ECO:0000313" key="3">
    <source>
        <dbReference type="EMBL" id="ANF57341.1"/>
    </source>
</evidence>
<dbReference type="EMBL" id="CP015243">
    <property type="protein sequence ID" value="ANF57341.1"/>
    <property type="molecule type" value="Genomic_DNA"/>
</dbReference>
<evidence type="ECO:0000256" key="1">
    <source>
        <dbReference type="SAM" id="MobiDB-lite"/>
    </source>
</evidence>
<reference evidence="3 4" key="1">
    <citation type="submission" date="2016-04" db="EMBL/GenBank/DDBJ databases">
        <title>Complete Genome Sequence of Halotalea alkalilenta IHB B 13600.</title>
        <authorList>
            <person name="Swarnkar M.K."/>
            <person name="Sharma A."/>
            <person name="Kaushal K."/>
            <person name="Soni R."/>
            <person name="Rana S."/>
            <person name="Singh A.K."/>
            <person name="Gulati A."/>
        </authorList>
    </citation>
    <scope>NUCLEOTIDE SEQUENCE [LARGE SCALE GENOMIC DNA]</scope>
    <source>
        <strain evidence="3 4">IHB B 13600</strain>
    </source>
</reference>
<keyword evidence="2" id="KW-0472">Membrane</keyword>
<feature type="compositionally biased region" description="Pro residues" evidence="1">
    <location>
        <begin position="138"/>
        <end position="153"/>
    </location>
</feature>
<dbReference type="Proteomes" id="UP000077875">
    <property type="component" value="Chromosome"/>
</dbReference>
<organism evidence="3 4">
    <name type="scientific">Halotalea alkalilenta</name>
    <dbReference type="NCBI Taxonomy" id="376489"/>
    <lineage>
        <taxon>Bacteria</taxon>
        <taxon>Pseudomonadati</taxon>
        <taxon>Pseudomonadota</taxon>
        <taxon>Gammaproteobacteria</taxon>
        <taxon>Oceanospirillales</taxon>
        <taxon>Halomonadaceae</taxon>
        <taxon>Halotalea</taxon>
    </lineage>
</organism>
<feature type="compositionally biased region" description="Low complexity" evidence="1">
    <location>
        <begin position="154"/>
        <end position="165"/>
    </location>
</feature>
<protein>
    <submittedName>
        <fullName evidence="3">Uncharacterized protein</fullName>
    </submittedName>
</protein>
<feature type="transmembrane region" description="Helical" evidence="2">
    <location>
        <begin position="72"/>
        <end position="90"/>
    </location>
</feature>
<name>A0A172YDK0_9GAMM</name>
<sequence>MPSSKFLPVTVAFFAFLGGTSYLFSSRSNGGLDDALSVAMAYLPTYGAALGVALVCAYLGSLLRKRANRDKAFANIALVVFLAVAMLLILKGDEVKQQGRVLLDQGIQRVIGLLSGEPSTAPSTSRPAPAAPTASERPAPPPASRPAPSPPAPSSSAPPSRPAASGGTDFTRWAADLNRQLPRRADDYSRLTHAEYVAANKTMKLEYSVDNFDAMEVDEDEFVAGMTGNIRSEYCKGAFFREMRTQGVGIRVSYRYGQGGVIGEPIWASAKSC</sequence>
<dbReference type="AlphaFoldDB" id="A0A172YDK0"/>
<keyword evidence="2" id="KW-1133">Transmembrane helix</keyword>
<keyword evidence="4" id="KW-1185">Reference proteome</keyword>
<keyword evidence="2" id="KW-0812">Transmembrane</keyword>
<dbReference type="RefSeq" id="WP_064122292.1">
    <property type="nucleotide sequence ID" value="NZ_CP015243.1"/>
</dbReference>
<feature type="region of interest" description="Disordered" evidence="1">
    <location>
        <begin position="115"/>
        <end position="169"/>
    </location>
</feature>
<feature type="compositionally biased region" description="Low complexity" evidence="1">
    <location>
        <begin position="118"/>
        <end position="137"/>
    </location>
</feature>
<feature type="transmembrane region" description="Helical" evidence="2">
    <location>
        <begin position="41"/>
        <end position="60"/>
    </location>
</feature>